<comment type="caution">
    <text evidence="13">The sequence shown here is derived from an EMBL/GenBank/DDBJ whole genome shotgun (WGS) entry which is preliminary data.</text>
</comment>
<reference evidence="13 14" key="1">
    <citation type="submission" date="2020-09" db="EMBL/GenBank/DDBJ databases">
        <title>De no assembly of potato wild relative species, Solanum commersonii.</title>
        <authorList>
            <person name="Cho K."/>
        </authorList>
    </citation>
    <scope>NUCLEOTIDE SEQUENCE [LARGE SCALE GENOMIC DNA]</scope>
    <source>
        <strain evidence="13">LZ3.2</strain>
        <tissue evidence="13">Leaf</tissue>
    </source>
</reference>
<evidence type="ECO:0000256" key="3">
    <source>
        <dbReference type="ARBA" id="ARBA00009714"/>
    </source>
</evidence>
<dbReference type="Proteomes" id="UP000824120">
    <property type="component" value="Chromosome 2"/>
</dbReference>
<dbReference type="GO" id="GO:0034045">
    <property type="term" value="C:phagophore assembly site membrane"/>
    <property type="evidence" value="ECO:0007669"/>
    <property type="project" value="UniProtKB-SubCell"/>
</dbReference>
<dbReference type="GO" id="GO:0061709">
    <property type="term" value="P:reticulophagy"/>
    <property type="evidence" value="ECO:0007669"/>
    <property type="project" value="TreeGrafter"/>
</dbReference>
<evidence type="ECO:0000256" key="7">
    <source>
        <dbReference type="ARBA" id="ARBA00023006"/>
    </source>
</evidence>
<gene>
    <name evidence="13" type="ORF">H5410_010359</name>
</gene>
<dbReference type="OrthoDB" id="18982at2759"/>
<evidence type="ECO:0000256" key="2">
    <source>
        <dbReference type="ARBA" id="ARBA00004623"/>
    </source>
</evidence>
<dbReference type="GO" id="GO:0000422">
    <property type="term" value="P:autophagy of mitochondrion"/>
    <property type="evidence" value="ECO:0007669"/>
    <property type="project" value="TreeGrafter"/>
</dbReference>
<feature type="compositionally biased region" description="Basic and acidic residues" evidence="12">
    <location>
        <begin position="726"/>
        <end position="735"/>
    </location>
</feature>
<dbReference type="PANTHER" id="PTHR13190:SF1">
    <property type="entry name" value="AUTOPHAGY-RELATED 2, ISOFORM A"/>
    <property type="match status" value="1"/>
</dbReference>
<dbReference type="PANTHER" id="PTHR13190">
    <property type="entry name" value="AUTOPHAGY-RELATED 2, ISOFORM A"/>
    <property type="match status" value="1"/>
</dbReference>
<evidence type="ECO:0000256" key="11">
    <source>
        <dbReference type="ARBA" id="ARBA00024615"/>
    </source>
</evidence>
<keyword evidence="7" id="KW-0072">Autophagy</keyword>
<comment type="subcellular location">
    <subcellularLocation>
        <location evidence="1">Endoplasmic reticulum membrane</location>
        <topology evidence="1">Peripheral membrane protein</topology>
    </subcellularLocation>
    <subcellularLocation>
        <location evidence="2">Preautophagosomal structure membrane</location>
        <topology evidence="2">Peripheral membrane protein</topology>
    </subcellularLocation>
</comment>
<evidence type="ECO:0000256" key="5">
    <source>
        <dbReference type="ARBA" id="ARBA00022448"/>
    </source>
</evidence>
<evidence type="ECO:0000256" key="8">
    <source>
        <dbReference type="ARBA" id="ARBA00023055"/>
    </source>
</evidence>
<dbReference type="Pfam" id="PF13329">
    <property type="entry name" value="ATG2_CAD"/>
    <property type="match status" value="2"/>
</dbReference>
<evidence type="ECO:0000256" key="9">
    <source>
        <dbReference type="ARBA" id="ARBA00023136"/>
    </source>
</evidence>
<keyword evidence="8" id="KW-0445">Lipid transport</keyword>
<evidence type="ECO:0000256" key="6">
    <source>
        <dbReference type="ARBA" id="ARBA00022824"/>
    </source>
</evidence>
<name>A0A9J6AKH7_SOLCO</name>
<dbReference type="EMBL" id="JACXVP010000002">
    <property type="protein sequence ID" value="KAG5625141.1"/>
    <property type="molecule type" value="Genomic_DNA"/>
</dbReference>
<evidence type="ECO:0000256" key="4">
    <source>
        <dbReference type="ARBA" id="ARBA00018070"/>
    </source>
</evidence>
<dbReference type="GO" id="GO:0005789">
    <property type="term" value="C:endoplasmic reticulum membrane"/>
    <property type="evidence" value="ECO:0007669"/>
    <property type="project" value="UniProtKB-SubCell"/>
</dbReference>
<evidence type="ECO:0000256" key="12">
    <source>
        <dbReference type="SAM" id="MobiDB-lite"/>
    </source>
</evidence>
<keyword evidence="9" id="KW-0472">Membrane</keyword>
<accession>A0A9J6AKH7</accession>
<dbReference type="GO" id="GO:0043495">
    <property type="term" value="F:protein-membrane adaptor activity"/>
    <property type="evidence" value="ECO:0007669"/>
    <property type="project" value="TreeGrafter"/>
</dbReference>
<dbReference type="InterPro" id="IPR026849">
    <property type="entry name" value="ATG2"/>
</dbReference>
<organism evidence="13 14">
    <name type="scientific">Solanum commersonii</name>
    <name type="common">Commerson's wild potato</name>
    <name type="synonym">Commerson's nightshade</name>
    <dbReference type="NCBI Taxonomy" id="4109"/>
    <lineage>
        <taxon>Eukaryota</taxon>
        <taxon>Viridiplantae</taxon>
        <taxon>Streptophyta</taxon>
        <taxon>Embryophyta</taxon>
        <taxon>Tracheophyta</taxon>
        <taxon>Spermatophyta</taxon>
        <taxon>Magnoliopsida</taxon>
        <taxon>eudicotyledons</taxon>
        <taxon>Gunneridae</taxon>
        <taxon>Pentapetalae</taxon>
        <taxon>asterids</taxon>
        <taxon>lamiids</taxon>
        <taxon>Solanales</taxon>
        <taxon>Solanaceae</taxon>
        <taxon>Solanoideae</taxon>
        <taxon>Solaneae</taxon>
        <taxon>Solanum</taxon>
    </lineage>
</organism>
<dbReference type="GO" id="GO:0061723">
    <property type="term" value="P:glycophagy"/>
    <property type="evidence" value="ECO:0007669"/>
    <property type="project" value="TreeGrafter"/>
</dbReference>
<proteinExistence type="inferred from homology"/>
<dbReference type="GO" id="GO:0032266">
    <property type="term" value="F:phosphatidylinositol-3-phosphate binding"/>
    <property type="evidence" value="ECO:0007669"/>
    <property type="project" value="TreeGrafter"/>
</dbReference>
<evidence type="ECO:0000313" key="14">
    <source>
        <dbReference type="Proteomes" id="UP000824120"/>
    </source>
</evidence>
<feature type="region of interest" description="Disordered" evidence="12">
    <location>
        <begin position="710"/>
        <end position="737"/>
    </location>
</feature>
<keyword evidence="14" id="KW-1185">Reference proteome</keyword>
<comment type="similarity">
    <text evidence="3">Belongs to the ATG2 family.</text>
</comment>
<evidence type="ECO:0000313" key="13">
    <source>
        <dbReference type="EMBL" id="KAG5625141.1"/>
    </source>
</evidence>
<comment type="catalytic activity">
    <reaction evidence="11">
        <text>a 1,2-diacyl-sn-glycero-3-phosphoethanolamine(in) = a 1,2-diacyl-sn-glycero-3-phosphoethanolamine(out)</text>
        <dbReference type="Rhea" id="RHEA:38895"/>
        <dbReference type="ChEBI" id="CHEBI:64612"/>
    </reaction>
</comment>
<keyword evidence="5" id="KW-0813">Transport</keyword>
<keyword evidence="6" id="KW-0256">Endoplasmic reticulum</keyword>
<sequence length="2044" mass="224486">MWKFARSAEKLFSRWAIKRFCKFWLKKKLGKFILGDIDLDHLDVQARAGIIQLSDLALNVDYLNQKFGSAAAVYVQEGSIGSLLMKMPWKGDGFRIEVDELELVLAPEATFSRSTFGNCLSTQDGAASVNQDSGNRKDVAASVNQDSGNRKDVAVDDCGAKTTAFDVHEGVKTIAKMVKWFLTRLNVEVRKLIIVFDPCLGEEKQRGLCRTLVLRVSEVVCGTCISEGDSLDTEAADANLLGLTQMTNFIKFSGAVLEFLQIDEVVDETPNPCASGTATGEWSRNCSPNVTTPIITGERGGLSGNLKLTIPWRNGSLDIREVEVDASIDPLVIKLQPSSIRCLIHLWGILKDTGQKKDTEFPPCNSVMTCDSTKADTSMLSMDEVLPGSKAISADCAFDSEPVREALLSESRLISDWVSRSQKVNDEEEPDFGESVHQFFECFDGLRNSQSALGNSGMWNWTCSVFSAITAASNLASGSLLVPSDQQHLETNIRATVAKVSLLFSFIDEEERHRCTVDADKGNAGFYVHYISASFQDLLLVLQVQRHEVNFEATVQHVALNDHFSREDDTVDFKLRTYNNIKKIQDAVQTAIPPLDWSTKNVDLDNQSASAAPNPLGMNFTDGFPHPRKKISLFADDGVQVELFKTFGASLCQATISSSGNSFVGPTSFSLKFPPFVFWVNFNLLTEISEFFKKIEVPIETSSSLAHEDKCMASSKGNGRTSPCSDTRRSSEQESFRGTVSLPTARVILAFPCGKGEDFRSYYCWQQFISLDVSSPSAPGDKASHATKKCSATSSKSRNSVAKLCSLSLNFGKLDVNLITPLSGENVESTCGSVLKYRLSAQKLMTTSNGRGPSVVTFSWQDCARTGPWIMKRARQRACSENARCLEKFRGKGYDFSSVTTVKDSGDVDNIRQEMILSSEFCIHAHLSPITIALSKLEFLKLNDIVSQVIDRLSGLDLNLVDTEKVTAASQSSVLVECDSVTISINEEGMEKNNKGSLQNEITGSWHSFTLELRNFGLLSVSDVGGTNGSSFLWVTHGEGNLWGSVTGVPSEKFLLISINDSSSSRGDGEGSNVLSSKLSGLDIIHFQDPQSSAVSITVRCGTVVAVGGRLDWFDTIFSFFALPSPEATQECDSNVQKEGETSVPFESSFILSLIDIALSYEPYLNKLTMHGCADSQSSSPNCEEAIDEQYVACLLAASSLRFSSTTFADSVIRDYKITVQDLGLLLSAVHAPNCAGSVYSAERLRKTGYVKVAQGADVEALLRISSETGAHWEIDCSESQIVLNTCHDTASGLTRLAAQMQQLFAPDLEESMVHLQTRWNNVQQAREGKELCTFDVDSVASTSDMQPMTGDVSSKCGNINLMDEICEDAFQLNHEEDDQADHLESPIYLSPNNSFIGETFYYSNEVSPRFLNSSPLTCSVPVGGQETSETPLSPEQLPQFIEEYFLSDLCPLSELALTDQSSKDILRYTPSPLRSGDDLRGSTGWYGDNCLRILENHVSEVDRKAGSRELTESEASSILSEPDENKNVKGRIVLNNMNIIWRLYAGSDWQNVQSKTQQSTGTCGRDTTVCLELTLSGMRFQYDIFPDGGTWVSRQSITVHDFCVKDNSNAAPWKLVLGYYQSKGCLRKSSSKAFKLDLEAVRPDPSIPLEEYRLRIAFLPMRLHLHQNQLDFLISFFGGTKSAVTPSQSSSQNLSKSGIVAKRTKFGGNAVIEEALLPYFQKFDIWPVHLRVDYSPCRVDLAALRGGKYVELVNLVPWKGVDLHLKHVQALGVYGWSGIGEIIVGEWLEDISQNQIHKLLKGLPPIRSLVAVGSSAAKLVSLPVKSYKTDQKLLKGMQRGTIAFLRSISLEAIGLGVHLAAGAHEILLQAEYILTSVPPSVTWPVQSGGNTSVRFNQPRDSRQGIQQAYESMSDGFSKSASALIRTPIKRYQRGAGMGSAFATAVQAAPAAAIAPASATARAVHCALLGVRNSLNPERKKESLEKYLGTNPSQQYIFSMKSSNKICKPALVLYRCTDRRTIRQILLSEETAKKVVVTSRQRWT</sequence>
<dbReference type="GO" id="GO:0061908">
    <property type="term" value="C:phagophore"/>
    <property type="evidence" value="ECO:0007669"/>
    <property type="project" value="TreeGrafter"/>
</dbReference>
<protein>
    <recommendedName>
        <fullName evidence="4">Autophagy-related protein 2</fullName>
    </recommendedName>
</protein>
<dbReference type="GO" id="GO:0000045">
    <property type="term" value="P:autophagosome assembly"/>
    <property type="evidence" value="ECO:0007669"/>
    <property type="project" value="TreeGrafter"/>
</dbReference>
<dbReference type="GO" id="GO:0006869">
    <property type="term" value="P:lipid transport"/>
    <property type="evidence" value="ECO:0007669"/>
    <property type="project" value="UniProtKB-KW"/>
</dbReference>
<comment type="catalytic activity">
    <reaction evidence="10">
        <text>a 1,2-diacyl-sn-glycero-3-phospho-L-serine(in) = a 1,2-diacyl-sn-glycero-3-phospho-L-serine(out)</text>
        <dbReference type="Rhea" id="RHEA:38663"/>
        <dbReference type="ChEBI" id="CHEBI:57262"/>
    </reaction>
</comment>
<evidence type="ECO:0000256" key="10">
    <source>
        <dbReference type="ARBA" id="ARBA00024479"/>
    </source>
</evidence>
<evidence type="ECO:0000256" key="1">
    <source>
        <dbReference type="ARBA" id="ARBA00004406"/>
    </source>
</evidence>
<dbReference type="GO" id="GO:0034727">
    <property type="term" value="P:piecemeal microautophagy of the nucleus"/>
    <property type="evidence" value="ECO:0007669"/>
    <property type="project" value="TreeGrafter"/>
</dbReference>
<feature type="compositionally biased region" description="Polar residues" evidence="12">
    <location>
        <begin position="715"/>
        <end position="725"/>
    </location>
</feature>